<accession>K6VPW8</accession>
<dbReference type="PANTHER" id="PTHR33507:SF3">
    <property type="entry name" value="INNER MEMBRANE PROTEIN YBBJ"/>
    <property type="match status" value="1"/>
</dbReference>
<evidence type="ECO:0000256" key="3">
    <source>
        <dbReference type="ARBA" id="ARBA00022989"/>
    </source>
</evidence>
<dbReference type="Pfam" id="PF01957">
    <property type="entry name" value="NfeD"/>
    <property type="match status" value="1"/>
</dbReference>
<reference evidence="7 8" key="1">
    <citation type="submission" date="2012-08" db="EMBL/GenBank/DDBJ databases">
        <title>Whole genome shotgun sequence of Austwickia chelonae NBRC 105200.</title>
        <authorList>
            <person name="Yoshida I."/>
            <person name="Hosoyama A."/>
            <person name="Tsuchikane K."/>
            <person name="Katsumata H."/>
            <person name="Ando Y."/>
            <person name="Ohji S."/>
            <person name="Hamada M."/>
            <person name="Tamura T."/>
            <person name="Yamazoe A."/>
            <person name="Yamazaki S."/>
            <person name="Fujita N."/>
        </authorList>
    </citation>
    <scope>NUCLEOTIDE SEQUENCE [LARGE SCALE GENOMIC DNA]</scope>
    <source>
        <strain evidence="7 8">NBRC 105200</strain>
    </source>
</reference>
<feature type="domain" description="NfeD-like C-terminal" evidence="6">
    <location>
        <begin position="89"/>
        <end position="147"/>
    </location>
</feature>
<evidence type="ECO:0000259" key="6">
    <source>
        <dbReference type="Pfam" id="PF01957"/>
    </source>
</evidence>
<feature type="transmembrane region" description="Helical" evidence="5">
    <location>
        <begin position="40"/>
        <end position="69"/>
    </location>
</feature>
<evidence type="ECO:0000313" key="8">
    <source>
        <dbReference type="Proteomes" id="UP000008495"/>
    </source>
</evidence>
<evidence type="ECO:0000256" key="4">
    <source>
        <dbReference type="ARBA" id="ARBA00023136"/>
    </source>
</evidence>
<dbReference type="OrthoDB" id="3174252at2"/>
<dbReference type="eggNOG" id="COG1585">
    <property type="taxonomic scope" value="Bacteria"/>
</dbReference>
<dbReference type="STRING" id="100225.SAMN05421595_1255"/>
<dbReference type="InterPro" id="IPR052165">
    <property type="entry name" value="Membrane_assoc_protease"/>
</dbReference>
<comment type="caution">
    <text evidence="7">The sequence shown here is derived from an EMBL/GenBank/DDBJ whole genome shotgun (WGS) entry which is preliminary data.</text>
</comment>
<evidence type="ECO:0000256" key="1">
    <source>
        <dbReference type="ARBA" id="ARBA00004141"/>
    </source>
</evidence>
<organism evidence="7 8">
    <name type="scientific">Austwickia chelonae NBRC 105200</name>
    <dbReference type="NCBI Taxonomy" id="1184607"/>
    <lineage>
        <taxon>Bacteria</taxon>
        <taxon>Bacillati</taxon>
        <taxon>Actinomycetota</taxon>
        <taxon>Actinomycetes</taxon>
        <taxon>Micrococcales</taxon>
        <taxon>Dermatophilaceae</taxon>
        <taxon>Austwickia</taxon>
    </lineage>
</organism>
<dbReference type="Proteomes" id="UP000008495">
    <property type="component" value="Unassembled WGS sequence"/>
</dbReference>
<protein>
    <recommendedName>
        <fullName evidence="6">NfeD-like C-terminal domain-containing protein</fullName>
    </recommendedName>
</protein>
<evidence type="ECO:0000256" key="2">
    <source>
        <dbReference type="ARBA" id="ARBA00022692"/>
    </source>
</evidence>
<comment type="subcellular location">
    <subcellularLocation>
        <location evidence="1">Membrane</location>
        <topology evidence="1">Multi-pass membrane protein</topology>
    </subcellularLocation>
</comment>
<proteinExistence type="predicted"/>
<dbReference type="AlphaFoldDB" id="K6VPW8"/>
<dbReference type="RefSeq" id="WP_006502172.1">
    <property type="nucleotide sequence ID" value="NZ_BAGZ01000005.1"/>
</dbReference>
<sequence>MDWLDQNAWAAWLALALVLGAIEAATVDFVFIMLAGGAGAGGIAALAGASFPVQVLSSVVVACTLLILVRPEVKKRLFSSGAPVVLGVAAYVGRQAEVTQEITAAGGRILLAGEEWSARLEQDVPSVPVGSRVNVVAIDGAVAVVAPDDSPPSSPLITRE</sequence>
<dbReference type="InterPro" id="IPR012340">
    <property type="entry name" value="NA-bd_OB-fold"/>
</dbReference>
<keyword evidence="8" id="KW-1185">Reference proteome</keyword>
<dbReference type="PANTHER" id="PTHR33507">
    <property type="entry name" value="INNER MEMBRANE PROTEIN YBBJ"/>
    <property type="match status" value="1"/>
</dbReference>
<keyword evidence="4 5" id="KW-0472">Membrane</keyword>
<evidence type="ECO:0000256" key="5">
    <source>
        <dbReference type="SAM" id="Phobius"/>
    </source>
</evidence>
<dbReference type="GO" id="GO:0005886">
    <property type="term" value="C:plasma membrane"/>
    <property type="evidence" value="ECO:0007669"/>
    <property type="project" value="TreeGrafter"/>
</dbReference>
<keyword evidence="3 5" id="KW-1133">Transmembrane helix</keyword>
<evidence type="ECO:0000313" key="7">
    <source>
        <dbReference type="EMBL" id="GAB77420.1"/>
    </source>
</evidence>
<name>K6VPW8_9MICO</name>
<dbReference type="Gene3D" id="2.40.50.140">
    <property type="entry name" value="Nucleic acid-binding proteins"/>
    <property type="match status" value="1"/>
</dbReference>
<keyword evidence="2 5" id="KW-0812">Transmembrane</keyword>
<dbReference type="InterPro" id="IPR002810">
    <property type="entry name" value="NfeD-like_C"/>
</dbReference>
<gene>
    <name evidence="7" type="ORF">AUCHE_05_03310</name>
</gene>
<dbReference type="EMBL" id="BAGZ01000005">
    <property type="protein sequence ID" value="GAB77420.1"/>
    <property type="molecule type" value="Genomic_DNA"/>
</dbReference>